<evidence type="ECO:0000313" key="3">
    <source>
        <dbReference type="EMBL" id="OLY44275.1"/>
    </source>
</evidence>
<dbReference type="Gene3D" id="3.10.490.10">
    <property type="entry name" value="Gamma-glutamyl cyclotransferase-like"/>
    <property type="match status" value="1"/>
</dbReference>
<proteinExistence type="predicted"/>
<dbReference type="InterPro" id="IPR036568">
    <property type="entry name" value="GGCT-like_sf"/>
</dbReference>
<evidence type="ECO:0000313" key="4">
    <source>
        <dbReference type="Proteomes" id="UP000187344"/>
    </source>
</evidence>
<dbReference type="PANTHER" id="PTHR12192:SF2">
    <property type="entry name" value="GLUTATHIONE-SPECIFIC GAMMA-GLUTAMYLCYCLOTRANSFERASE 2"/>
    <property type="match status" value="1"/>
</dbReference>
<keyword evidence="2" id="KW-0456">Lyase</keyword>
<comment type="caution">
    <text evidence="3">The sequence shown here is derived from an EMBL/GenBank/DDBJ whole genome shotgun (WGS) entry which is preliminary data.</text>
</comment>
<dbReference type="GO" id="GO:0005737">
    <property type="term" value="C:cytoplasm"/>
    <property type="evidence" value="ECO:0007669"/>
    <property type="project" value="TreeGrafter"/>
</dbReference>
<gene>
    <name evidence="3" type="ORF">PEB0149_017430</name>
</gene>
<dbReference type="InterPro" id="IPR006840">
    <property type="entry name" value="ChaC"/>
</dbReference>
<dbReference type="GO" id="GO:0061928">
    <property type="term" value="F:glutathione specific gamma-glutamylcyclotransferase activity"/>
    <property type="evidence" value="ECO:0007669"/>
    <property type="project" value="UniProtKB-EC"/>
</dbReference>
<dbReference type="OrthoDB" id="9795692at2"/>
<dbReference type="SUPFAM" id="SSF110857">
    <property type="entry name" value="Gamma-glutamyl cyclotransferase-like"/>
    <property type="match status" value="1"/>
</dbReference>
<sequence length="172" mass="19655">MHDFWVFGYGSLMWNPGFTYDFMSPARLYGYHRSLCIYSNHYRGTVENPGLVLGLDHGGCCDGLAFHVPIEDTKKTYDYLIRREQVNSVYIEKLKPIHLKDGRIVNGLFFVADHSHEQYAKKLDRENMALIIRQSHGLAGSNVDYVVNTAASLRKMGIPDKSLEKLAKLLQD</sequence>
<dbReference type="Pfam" id="PF04752">
    <property type="entry name" value="ChaC"/>
    <property type="match status" value="1"/>
</dbReference>
<dbReference type="PANTHER" id="PTHR12192">
    <property type="entry name" value="CATION TRANSPORT PROTEIN CHAC-RELATED"/>
    <property type="match status" value="1"/>
</dbReference>
<dbReference type="AlphaFoldDB" id="A0A1R0FBD5"/>
<evidence type="ECO:0000256" key="1">
    <source>
        <dbReference type="ARBA" id="ARBA00012344"/>
    </source>
</evidence>
<keyword evidence="4" id="KW-1185">Reference proteome</keyword>
<evidence type="ECO:0000256" key="2">
    <source>
        <dbReference type="ARBA" id="ARBA00023239"/>
    </source>
</evidence>
<dbReference type="Proteomes" id="UP000187344">
    <property type="component" value="Unassembled WGS sequence"/>
</dbReference>
<dbReference type="InterPro" id="IPR013024">
    <property type="entry name" value="GGCT-like"/>
</dbReference>
<dbReference type="CDD" id="cd06661">
    <property type="entry name" value="GGCT_like"/>
    <property type="match status" value="1"/>
</dbReference>
<dbReference type="EC" id="4.3.2.7" evidence="1"/>
<organism evidence="3 4">
    <name type="scientific">Bartonella apis</name>
    <dbReference type="NCBI Taxonomy" id="1686310"/>
    <lineage>
        <taxon>Bacteria</taxon>
        <taxon>Pseudomonadati</taxon>
        <taxon>Pseudomonadota</taxon>
        <taxon>Alphaproteobacteria</taxon>
        <taxon>Hyphomicrobiales</taxon>
        <taxon>Bartonellaceae</taxon>
        <taxon>Bartonella</taxon>
    </lineage>
</organism>
<dbReference type="GO" id="GO:0006751">
    <property type="term" value="P:glutathione catabolic process"/>
    <property type="evidence" value="ECO:0007669"/>
    <property type="project" value="InterPro"/>
</dbReference>
<dbReference type="EMBL" id="LXYT01000001">
    <property type="protein sequence ID" value="OLY44275.1"/>
    <property type="molecule type" value="Genomic_DNA"/>
</dbReference>
<name>A0A1R0FBD5_9HYPH</name>
<dbReference type="RefSeq" id="WP_075869906.1">
    <property type="nucleotide sequence ID" value="NZ_CALYQA010000002.1"/>
</dbReference>
<reference evidence="3 4" key="1">
    <citation type="submission" date="2016-12" db="EMBL/GenBank/DDBJ databases">
        <title>Comparative genomics of Bartonella apis.</title>
        <authorList>
            <person name="Engel P."/>
        </authorList>
    </citation>
    <scope>NUCLEOTIDE SEQUENCE [LARGE SCALE GENOMIC DNA]</scope>
    <source>
        <strain evidence="3 4">PEB0149</strain>
    </source>
</reference>
<accession>A0A1R0FBD5</accession>
<protein>
    <recommendedName>
        <fullName evidence="1">glutathione-specific gamma-glutamylcyclotransferase</fullName>
        <ecNumber evidence="1">4.3.2.7</ecNumber>
    </recommendedName>
</protein>